<dbReference type="Proteomes" id="UP000036958">
    <property type="component" value="Unassembled WGS sequence"/>
</dbReference>
<dbReference type="RefSeq" id="WP_053183753.1">
    <property type="nucleotide sequence ID" value="NZ_LGIA01000155.1"/>
</dbReference>
<gene>
    <name evidence="1" type="ORF">NC99_24780</name>
</gene>
<organism evidence="1 2">
    <name type="scientific">Sunxiuqinia dokdonensis</name>
    <dbReference type="NCBI Taxonomy" id="1409788"/>
    <lineage>
        <taxon>Bacteria</taxon>
        <taxon>Pseudomonadati</taxon>
        <taxon>Bacteroidota</taxon>
        <taxon>Bacteroidia</taxon>
        <taxon>Marinilabiliales</taxon>
        <taxon>Prolixibacteraceae</taxon>
        <taxon>Sunxiuqinia</taxon>
    </lineage>
</organism>
<dbReference type="AlphaFoldDB" id="A0A0L8V8M9"/>
<name>A0A0L8V8M9_9BACT</name>
<evidence type="ECO:0000313" key="2">
    <source>
        <dbReference type="Proteomes" id="UP000036958"/>
    </source>
</evidence>
<dbReference type="EMBL" id="LGIA01000155">
    <property type="protein sequence ID" value="KOH44693.1"/>
    <property type="molecule type" value="Genomic_DNA"/>
</dbReference>
<reference evidence="2" key="1">
    <citation type="submission" date="2015-07" db="EMBL/GenBank/DDBJ databases">
        <title>Genome sequencing of Sunxiuqinia dokdonensis strain SK.</title>
        <authorList>
            <person name="Ahn S."/>
            <person name="Kim B.-C."/>
        </authorList>
    </citation>
    <scope>NUCLEOTIDE SEQUENCE [LARGE SCALE GENOMIC DNA]</scope>
    <source>
        <strain evidence="2">SK</strain>
    </source>
</reference>
<keyword evidence="2" id="KW-1185">Reference proteome</keyword>
<dbReference type="OrthoDB" id="1524637at2"/>
<protein>
    <submittedName>
        <fullName evidence="1">Uncharacterized protein</fullName>
    </submittedName>
</protein>
<dbReference type="STRING" id="1409788.NC99_24780"/>
<sequence>MMMKFVIIQCVKAYHPELEKIFKAIKINAYSEMDVEGFMEQADGTTDFSNWFAASKNPYNYMVSFMFLADDKADKLLERINEFNNTVEGMSPMNAYIVGVEKFV</sequence>
<evidence type="ECO:0000313" key="1">
    <source>
        <dbReference type="EMBL" id="KOH44693.1"/>
    </source>
</evidence>
<proteinExistence type="predicted"/>
<comment type="caution">
    <text evidence="1">The sequence shown here is derived from an EMBL/GenBank/DDBJ whole genome shotgun (WGS) entry which is preliminary data.</text>
</comment>
<accession>A0A0L8V8M9</accession>